<reference evidence="1 2" key="1">
    <citation type="journal article" date="2023" name="Sci. Data">
        <title>Genome assembly of the Korean intertidal mud-creeper Batillaria attramentaria.</title>
        <authorList>
            <person name="Patra A.K."/>
            <person name="Ho P.T."/>
            <person name="Jun S."/>
            <person name="Lee S.J."/>
            <person name="Kim Y."/>
            <person name="Won Y.J."/>
        </authorList>
    </citation>
    <scope>NUCLEOTIDE SEQUENCE [LARGE SCALE GENOMIC DNA]</scope>
    <source>
        <strain evidence="1">Wonlab-2016</strain>
    </source>
</reference>
<dbReference type="Proteomes" id="UP001519460">
    <property type="component" value="Unassembled WGS sequence"/>
</dbReference>
<evidence type="ECO:0000313" key="2">
    <source>
        <dbReference type="Proteomes" id="UP001519460"/>
    </source>
</evidence>
<accession>A0ABD0JK89</accession>
<dbReference type="EMBL" id="JACVVK020000410">
    <property type="protein sequence ID" value="KAK7475296.1"/>
    <property type="molecule type" value="Genomic_DNA"/>
</dbReference>
<keyword evidence="2" id="KW-1185">Reference proteome</keyword>
<organism evidence="1 2">
    <name type="scientific">Batillaria attramentaria</name>
    <dbReference type="NCBI Taxonomy" id="370345"/>
    <lineage>
        <taxon>Eukaryota</taxon>
        <taxon>Metazoa</taxon>
        <taxon>Spiralia</taxon>
        <taxon>Lophotrochozoa</taxon>
        <taxon>Mollusca</taxon>
        <taxon>Gastropoda</taxon>
        <taxon>Caenogastropoda</taxon>
        <taxon>Sorbeoconcha</taxon>
        <taxon>Cerithioidea</taxon>
        <taxon>Batillariidae</taxon>
        <taxon>Batillaria</taxon>
    </lineage>
</organism>
<dbReference type="AlphaFoldDB" id="A0ABD0JK89"/>
<protein>
    <submittedName>
        <fullName evidence="1">Uncharacterized protein</fullName>
    </submittedName>
</protein>
<sequence>MSHRITLARPLFVAPCPRSAHVEPGDRSQHVTHGVGNSLHTKCRPLFSTPPPPLTLIILPASVWSKLKEKALVTTRPPLPGTPTHIHTLRVRSNGDLSPSPIHAQSVHSLYLLGSQLTSAWICESFTPLSTCVVKRG</sequence>
<proteinExistence type="predicted"/>
<gene>
    <name evidence="1" type="ORF">BaRGS_00033443</name>
</gene>
<evidence type="ECO:0000313" key="1">
    <source>
        <dbReference type="EMBL" id="KAK7475296.1"/>
    </source>
</evidence>
<comment type="caution">
    <text evidence="1">The sequence shown here is derived from an EMBL/GenBank/DDBJ whole genome shotgun (WGS) entry which is preliminary data.</text>
</comment>
<name>A0ABD0JK89_9CAEN</name>